<protein>
    <recommendedName>
        <fullName evidence="3">FHA domain-containing protein</fullName>
    </recommendedName>
</protein>
<evidence type="ECO:0000313" key="1">
    <source>
        <dbReference type="EMBL" id="GAA4488164.1"/>
    </source>
</evidence>
<dbReference type="EMBL" id="BAABFB010000072">
    <property type="protein sequence ID" value="GAA4488164.1"/>
    <property type="molecule type" value="Genomic_DNA"/>
</dbReference>
<sequence>MRETCSLSRPITGSVAPVVFGERRSISSPTVTADRSLCLPGQVRGSPAVSARHAEFVARPRPHPAPTLTATADLFPDLTVDVTQTFGFTGLGHLNRKGAVALCLRSDDGDLHLVGSSPEDKG</sequence>
<proteinExistence type="predicted"/>
<accession>A0ABP8PIW1</accession>
<keyword evidence="2" id="KW-1185">Reference proteome</keyword>
<evidence type="ECO:0000313" key="2">
    <source>
        <dbReference type="Proteomes" id="UP001501183"/>
    </source>
</evidence>
<evidence type="ECO:0008006" key="3">
    <source>
        <dbReference type="Google" id="ProtNLM"/>
    </source>
</evidence>
<comment type="caution">
    <text evidence="1">The sequence shown here is derived from an EMBL/GenBank/DDBJ whole genome shotgun (WGS) entry which is preliminary data.</text>
</comment>
<name>A0ABP8PIW1_9NOCA</name>
<gene>
    <name evidence="1" type="ORF">GCM10023094_47560</name>
</gene>
<dbReference type="Proteomes" id="UP001501183">
    <property type="component" value="Unassembled WGS sequence"/>
</dbReference>
<reference evidence="2" key="1">
    <citation type="journal article" date="2019" name="Int. J. Syst. Evol. Microbiol.">
        <title>The Global Catalogue of Microorganisms (GCM) 10K type strain sequencing project: providing services to taxonomists for standard genome sequencing and annotation.</title>
        <authorList>
            <consortium name="The Broad Institute Genomics Platform"/>
            <consortium name="The Broad Institute Genome Sequencing Center for Infectious Disease"/>
            <person name="Wu L."/>
            <person name="Ma J."/>
        </authorList>
    </citation>
    <scope>NUCLEOTIDE SEQUENCE [LARGE SCALE GENOMIC DNA]</scope>
    <source>
        <strain evidence="2">JCM 32206</strain>
    </source>
</reference>
<organism evidence="1 2">
    <name type="scientific">Rhodococcus olei</name>
    <dbReference type="NCBI Taxonomy" id="2161675"/>
    <lineage>
        <taxon>Bacteria</taxon>
        <taxon>Bacillati</taxon>
        <taxon>Actinomycetota</taxon>
        <taxon>Actinomycetes</taxon>
        <taxon>Mycobacteriales</taxon>
        <taxon>Nocardiaceae</taxon>
        <taxon>Rhodococcus</taxon>
    </lineage>
</organism>